<organism evidence="2 3">
    <name type="scientific">Thiorhodococcus mannitoliphagus</name>
    <dbReference type="NCBI Taxonomy" id="329406"/>
    <lineage>
        <taxon>Bacteria</taxon>
        <taxon>Pseudomonadati</taxon>
        <taxon>Pseudomonadota</taxon>
        <taxon>Gammaproteobacteria</taxon>
        <taxon>Chromatiales</taxon>
        <taxon>Chromatiaceae</taxon>
        <taxon>Thiorhodococcus</taxon>
    </lineage>
</organism>
<feature type="domain" description="Glycosyltransferase 2-like" evidence="1">
    <location>
        <begin position="299"/>
        <end position="418"/>
    </location>
</feature>
<dbReference type="PANTHER" id="PTHR43179:SF7">
    <property type="entry name" value="RHAMNOSYLTRANSFERASE WBBL"/>
    <property type="match status" value="1"/>
</dbReference>
<dbReference type="InterPro" id="IPR001173">
    <property type="entry name" value="Glyco_trans_2-like"/>
</dbReference>
<dbReference type="Pfam" id="PF00535">
    <property type="entry name" value="Glycos_transf_2"/>
    <property type="match status" value="1"/>
</dbReference>
<dbReference type="InterPro" id="IPR029044">
    <property type="entry name" value="Nucleotide-diphossugar_trans"/>
</dbReference>
<reference evidence="3" key="1">
    <citation type="journal article" date="2020" name="Microbiol. Resour. Announc.">
        <title>Draft Genome Sequences of Thiorhodococcus mannitoliphagus and Thiorhodococcus minor, Purple Sulfur Photosynthetic Bacteria in the Gammaproteobacterial Family Chromatiaceae.</title>
        <authorList>
            <person name="Aviles F.A."/>
            <person name="Meyer T.E."/>
            <person name="Kyndt J.A."/>
        </authorList>
    </citation>
    <scope>NUCLEOTIDE SEQUENCE [LARGE SCALE GENOMIC DNA]</scope>
    <source>
        <strain evidence="3">DSM 18266</strain>
    </source>
</reference>
<dbReference type="SUPFAM" id="SSF53448">
    <property type="entry name" value="Nucleotide-diphospho-sugar transferases"/>
    <property type="match status" value="1"/>
</dbReference>
<dbReference type="PANTHER" id="PTHR43179">
    <property type="entry name" value="RHAMNOSYLTRANSFERASE WBBL"/>
    <property type="match status" value="1"/>
</dbReference>
<reference evidence="2 3" key="2">
    <citation type="submission" date="2020-02" db="EMBL/GenBank/DDBJ databases">
        <title>Genome sequences of Thiorhodococcus mannitoliphagus and Thiorhodococcus minor, purple sulfur photosynthetic bacteria in the gammaproteobacterial family, Chromatiaceae.</title>
        <authorList>
            <person name="Aviles F.A."/>
            <person name="Meyer T.E."/>
            <person name="Kyndt J.A."/>
        </authorList>
    </citation>
    <scope>NUCLEOTIDE SEQUENCE [LARGE SCALE GENOMIC DNA]</scope>
    <source>
        <strain evidence="2 3">DSM 18266</strain>
    </source>
</reference>
<protein>
    <submittedName>
        <fullName evidence="2">Glycosyltransferase</fullName>
    </submittedName>
</protein>
<evidence type="ECO:0000313" key="3">
    <source>
        <dbReference type="Proteomes" id="UP000471640"/>
    </source>
</evidence>
<name>A0A6P1E2D2_9GAMM</name>
<proteinExistence type="predicted"/>
<keyword evidence="2" id="KW-0808">Transferase</keyword>
<dbReference type="CDD" id="cd04186">
    <property type="entry name" value="GT_2_like_c"/>
    <property type="match status" value="1"/>
</dbReference>
<gene>
    <name evidence="2" type="ORF">G3480_23550</name>
</gene>
<dbReference type="Gene3D" id="3.40.50.2000">
    <property type="entry name" value="Glycogen Phosphorylase B"/>
    <property type="match status" value="1"/>
</dbReference>
<dbReference type="AlphaFoldDB" id="A0A6P1E2D2"/>
<keyword evidence="3" id="KW-1185">Reference proteome</keyword>
<evidence type="ECO:0000313" key="2">
    <source>
        <dbReference type="EMBL" id="NEX23236.1"/>
    </source>
</evidence>
<dbReference type="SUPFAM" id="SSF53756">
    <property type="entry name" value="UDP-Glycosyltransferase/glycogen phosphorylase"/>
    <property type="match status" value="1"/>
</dbReference>
<dbReference type="Proteomes" id="UP000471640">
    <property type="component" value="Unassembled WGS sequence"/>
</dbReference>
<dbReference type="EMBL" id="JAAIJR010000172">
    <property type="protein sequence ID" value="NEX23236.1"/>
    <property type="molecule type" value="Genomic_DNA"/>
</dbReference>
<dbReference type="GO" id="GO:0016740">
    <property type="term" value="F:transferase activity"/>
    <property type="evidence" value="ECO:0007669"/>
    <property type="project" value="UniProtKB-KW"/>
</dbReference>
<accession>A0A6P1E2D2</accession>
<comment type="caution">
    <text evidence="2">The sequence shown here is derived from an EMBL/GenBank/DDBJ whole genome shotgun (WGS) entry which is preliminary data.</text>
</comment>
<evidence type="ECO:0000259" key="1">
    <source>
        <dbReference type="Pfam" id="PF00535"/>
    </source>
</evidence>
<dbReference type="Pfam" id="PF13692">
    <property type="entry name" value="Glyco_trans_1_4"/>
    <property type="match status" value="1"/>
</dbReference>
<sequence>MDQGSTAEPLNLDDPEQNPEKITLVGNLDRCEHGQLLGWAFDKASPLRTLRVSVYDGQDLLGESTAEILREDLKEAEIGDGQHGFEIHLLSPLDDGKPHRLTLTDAETGALIRTPEFIVQTEPVWQAVIHALDGYVLSGEFHSDIHSPSSMPFAVFVDGQKVGEAEAARDNDRGCYPFQFGLSGAYCDGMPHVVSVANLDGQGGEASYVGVLRPILTAWQYLATDRDAADSLYAGLPGMMTRRLAIFHAHLRSIMESGGSPAKPLKNLMTALQVLNEGHEQRKAFPALALPKAANPDVSIIIPVHNKVELTYHCIASIILSDNRCQYEVMVVDDASTDKTTEINTLIANVRLIVNEENLGFLRSCNKAAQLARGRYLVLLNNDTEVGQHWIDELLAVFDRFDIVGAVGAKLIYPDGKLQEAGGIVWDNGQPWNLGRNDNPFDPQWNYVRQVDYISGAALLIPKAIWNEADGLSDEFAPAYYEDTDLAFKVRAAGYRTLYCPHAEVIHFEGMSNGRDISTGLKKYQTINASKFCAKWVDAYQHNGRCGETLWRHKDRGVRFRALVLDYATPEPDKNAGAYAAVQEMRLLQAHGFKITFVPENLAHFGSYTTDLQKMGIECIHAPFHVSVHDFLRRRGHEFDLVFITRYEVAERHIDQVRHFTQAKVLFNNADLHFLRELRSRLFLGDSDLSGPLATRDRELALMRKVDAILTYNETEHAVIASHNLRIDNIFKCPWVLTAQGHRTPFDERDGIAFLGGYRHTPNVEAVEFFVEKVMPLLRAKGKGIKFHVFGSNPPEAFQTLESDDVVMEGYVESLDAVFETCRLFVVPLLSGAGIKGKVLESMSYGVPSVLSPIAAEATGLSNGISTLVAETPEEWSEAIVSLYDDQKRWQAFSEHALTLARNNYSFESGWKMMGKALGYLGFYSGELGNYAIPK</sequence>
<dbReference type="Gene3D" id="3.90.550.10">
    <property type="entry name" value="Spore Coat Polysaccharide Biosynthesis Protein SpsA, Chain A"/>
    <property type="match status" value="1"/>
</dbReference>